<evidence type="ECO:0000256" key="7">
    <source>
        <dbReference type="ARBA" id="ARBA00023242"/>
    </source>
</evidence>
<dbReference type="FunFam" id="3.30.160.60:FF:002343">
    <property type="entry name" value="Zinc finger protein 33A"/>
    <property type="match status" value="1"/>
</dbReference>
<gene>
    <name evidence="14" type="primary">CSON004869</name>
</gene>
<keyword evidence="10" id="KW-0175">Coiled coil</keyword>
<evidence type="ECO:0000256" key="2">
    <source>
        <dbReference type="ARBA" id="ARBA00022723"/>
    </source>
</evidence>
<evidence type="ECO:0000256" key="10">
    <source>
        <dbReference type="SAM" id="Coils"/>
    </source>
</evidence>
<proteinExistence type="predicted"/>
<dbReference type="PANTHER" id="PTHR24404">
    <property type="entry name" value="ZINC FINGER PROTEIN"/>
    <property type="match status" value="1"/>
</dbReference>
<keyword evidence="5 9" id="KW-0862">Zinc</keyword>
<reference evidence="13" key="1">
    <citation type="submission" date="2018-04" db="EMBL/GenBank/DDBJ databases">
        <authorList>
            <person name="Go L.Y."/>
            <person name="Mitchell J.A."/>
        </authorList>
    </citation>
    <scope>NUCLEOTIDE SEQUENCE</scope>
    <source>
        <tissue evidence="13">Whole organism</tissue>
    </source>
</reference>
<dbReference type="PANTHER" id="PTHR24404:SF114">
    <property type="entry name" value="KLUMPFUSS, ISOFORM B-RELATED"/>
    <property type="match status" value="1"/>
</dbReference>
<feature type="domain" description="ZAD" evidence="12">
    <location>
        <begin position="7"/>
        <end position="79"/>
    </location>
</feature>
<accession>A0A336MU65</accession>
<feature type="domain" description="C2H2-type" evidence="11">
    <location>
        <begin position="392"/>
        <end position="419"/>
    </location>
</feature>
<dbReference type="InterPro" id="IPR036236">
    <property type="entry name" value="Znf_C2H2_sf"/>
</dbReference>
<evidence type="ECO:0000313" key="14">
    <source>
        <dbReference type="EMBL" id="SSX32333.1"/>
    </source>
</evidence>
<dbReference type="OMA" id="CCYTEEE"/>
<evidence type="ECO:0000256" key="6">
    <source>
        <dbReference type="ARBA" id="ARBA00023125"/>
    </source>
</evidence>
<evidence type="ECO:0000256" key="9">
    <source>
        <dbReference type="PROSITE-ProRule" id="PRU01263"/>
    </source>
</evidence>
<dbReference type="GO" id="GO:0006357">
    <property type="term" value="P:regulation of transcription by RNA polymerase II"/>
    <property type="evidence" value="ECO:0007669"/>
    <property type="project" value="TreeGrafter"/>
</dbReference>
<dbReference type="EMBL" id="UFQT01001991">
    <property type="protein sequence ID" value="SSX32333.1"/>
    <property type="molecule type" value="Genomic_DNA"/>
</dbReference>
<reference evidence="14" key="2">
    <citation type="submission" date="2018-07" db="EMBL/GenBank/DDBJ databases">
        <authorList>
            <person name="Quirk P.G."/>
            <person name="Krulwich T.A."/>
        </authorList>
    </citation>
    <scope>NUCLEOTIDE SEQUENCE</scope>
</reference>
<dbReference type="PROSITE" id="PS51915">
    <property type="entry name" value="ZAD"/>
    <property type="match status" value="1"/>
</dbReference>
<feature type="binding site" evidence="9">
    <location>
        <position position="9"/>
    </location>
    <ligand>
        <name>Zn(2+)</name>
        <dbReference type="ChEBI" id="CHEBI:29105"/>
    </ligand>
</feature>
<dbReference type="SMART" id="SM00868">
    <property type="entry name" value="zf-AD"/>
    <property type="match status" value="1"/>
</dbReference>
<feature type="domain" description="C2H2-type" evidence="11">
    <location>
        <begin position="222"/>
        <end position="250"/>
    </location>
</feature>
<feature type="binding site" evidence="9">
    <location>
        <position position="55"/>
    </location>
    <ligand>
        <name>Zn(2+)</name>
        <dbReference type="ChEBI" id="CHEBI:29105"/>
    </ligand>
</feature>
<feature type="domain" description="C2H2-type" evidence="11">
    <location>
        <begin position="308"/>
        <end position="333"/>
    </location>
</feature>
<evidence type="ECO:0000313" key="13">
    <source>
        <dbReference type="EMBL" id="SSX12891.1"/>
    </source>
</evidence>
<dbReference type="Pfam" id="PF00096">
    <property type="entry name" value="zf-C2H2"/>
    <property type="match status" value="3"/>
</dbReference>
<dbReference type="SUPFAM" id="SSF57667">
    <property type="entry name" value="beta-beta-alpha zinc fingers"/>
    <property type="match status" value="4"/>
</dbReference>
<feature type="domain" description="C2H2-type" evidence="11">
    <location>
        <begin position="335"/>
        <end position="362"/>
    </location>
</feature>
<keyword evidence="3" id="KW-0677">Repeat</keyword>
<dbReference type="AlphaFoldDB" id="A0A336MU65"/>
<evidence type="ECO:0000259" key="12">
    <source>
        <dbReference type="PROSITE" id="PS51915"/>
    </source>
</evidence>
<organism evidence="14">
    <name type="scientific">Culicoides sonorensis</name>
    <name type="common">Biting midge</name>
    <dbReference type="NCBI Taxonomy" id="179676"/>
    <lineage>
        <taxon>Eukaryota</taxon>
        <taxon>Metazoa</taxon>
        <taxon>Ecdysozoa</taxon>
        <taxon>Arthropoda</taxon>
        <taxon>Hexapoda</taxon>
        <taxon>Insecta</taxon>
        <taxon>Pterygota</taxon>
        <taxon>Neoptera</taxon>
        <taxon>Endopterygota</taxon>
        <taxon>Diptera</taxon>
        <taxon>Nematocera</taxon>
        <taxon>Chironomoidea</taxon>
        <taxon>Ceratopogonidae</taxon>
        <taxon>Ceratopogoninae</taxon>
        <taxon>Culicoides</taxon>
        <taxon>Monoculicoides</taxon>
    </lineage>
</organism>
<dbReference type="EMBL" id="UFQS01001991">
    <property type="protein sequence ID" value="SSX12891.1"/>
    <property type="molecule type" value="Genomic_DNA"/>
</dbReference>
<dbReference type="VEuPathDB" id="VectorBase:CSON004869"/>
<comment type="subcellular location">
    <subcellularLocation>
        <location evidence="1">Nucleus</location>
    </subcellularLocation>
</comment>
<dbReference type="Gene3D" id="3.30.160.60">
    <property type="entry name" value="Classic Zinc Finger"/>
    <property type="match status" value="5"/>
</dbReference>
<evidence type="ECO:0000256" key="3">
    <source>
        <dbReference type="ARBA" id="ARBA00022737"/>
    </source>
</evidence>
<evidence type="ECO:0000256" key="1">
    <source>
        <dbReference type="ARBA" id="ARBA00004123"/>
    </source>
</evidence>
<dbReference type="GO" id="GO:0005634">
    <property type="term" value="C:nucleus"/>
    <property type="evidence" value="ECO:0007669"/>
    <property type="project" value="UniProtKB-SubCell"/>
</dbReference>
<dbReference type="PROSITE" id="PS00028">
    <property type="entry name" value="ZINC_FINGER_C2H2_1"/>
    <property type="match status" value="6"/>
</dbReference>
<dbReference type="FunFam" id="3.30.160.60:FF:000202">
    <property type="entry name" value="Zinc finger protein 574"/>
    <property type="match status" value="1"/>
</dbReference>
<dbReference type="Pfam" id="PF07776">
    <property type="entry name" value="zf-AD"/>
    <property type="match status" value="1"/>
</dbReference>
<feature type="coiled-coil region" evidence="10">
    <location>
        <begin position="113"/>
        <end position="142"/>
    </location>
</feature>
<dbReference type="GO" id="GO:0032502">
    <property type="term" value="P:developmental process"/>
    <property type="evidence" value="ECO:0007669"/>
    <property type="project" value="UniProtKB-ARBA"/>
</dbReference>
<evidence type="ECO:0000259" key="11">
    <source>
        <dbReference type="PROSITE" id="PS50157"/>
    </source>
</evidence>
<keyword evidence="2 9" id="KW-0479">Metal-binding</keyword>
<dbReference type="InterPro" id="IPR012934">
    <property type="entry name" value="Znf_AD"/>
</dbReference>
<sequence length="449" mass="52554">MDLQFKSQCRSCMSPETQAKKHISMFEHDLHQAYTDLTQIQLLADSPYNNVCVMCSKLLQSFSEFRSQCLESNLYFLELETSELMGLKEPIEPESIPVDDSLNRTVESVVESVEEVQRDEEIEETEILFLNEQEEIDEIEEKSSRGAEKKTVKPLKKKEIKIKEEKTREKRNLRGDKSSKAKFKNSNKAPIDFYVCESCPGKVFPNRAYFTSHLKTHKIGNYECNFCSRKFRSKYFLLGHIDRNHLEKDFGKKGEYACNLCTRRYLTPFRLKKHLDIHKIERKPCPHCGDLVKNLCSHMAKHNTGARFQCDKCEKSYKSQQHLQTHAIVHENKIFPCDICGRIFNRPDKVRSHRRIHDPNRPTFECPECHKHFSFKTALTGHMRTHSGERPFVCLVCGMAFALSGNLSKHMHSHTNSKPYMCKFCTFGTKKKTEFEFHLRMNHEFEQNC</sequence>
<dbReference type="InterPro" id="IPR013087">
    <property type="entry name" value="Znf_C2H2_type"/>
</dbReference>
<keyword evidence="4 8" id="KW-0863">Zinc-finger</keyword>
<evidence type="ECO:0000256" key="8">
    <source>
        <dbReference type="PROSITE-ProRule" id="PRU00042"/>
    </source>
</evidence>
<dbReference type="SUPFAM" id="SSF57716">
    <property type="entry name" value="Glucocorticoid receptor-like (DNA-binding domain)"/>
    <property type="match status" value="1"/>
</dbReference>
<name>A0A336MU65_CULSO</name>
<evidence type="ECO:0000256" key="5">
    <source>
        <dbReference type="ARBA" id="ARBA00022833"/>
    </source>
</evidence>
<dbReference type="Pfam" id="PF13912">
    <property type="entry name" value="zf-C2H2_6"/>
    <property type="match status" value="1"/>
</dbReference>
<keyword evidence="6" id="KW-0238">DNA-binding</keyword>
<keyword evidence="7" id="KW-0539">Nucleus</keyword>
<evidence type="ECO:0000256" key="4">
    <source>
        <dbReference type="ARBA" id="ARBA00022771"/>
    </source>
</evidence>
<dbReference type="SMART" id="SM00355">
    <property type="entry name" value="ZnF_C2H2"/>
    <property type="match status" value="9"/>
</dbReference>
<dbReference type="GO" id="GO:0000978">
    <property type="term" value="F:RNA polymerase II cis-regulatory region sequence-specific DNA binding"/>
    <property type="evidence" value="ECO:0007669"/>
    <property type="project" value="TreeGrafter"/>
</dbReference>
<protein>
    <submittedName>
        <fullName evidence="14">CSON004869 protein</fullName>
    </submittedName>
</protein>
<dbReference type="GO" id="GO:0008270">
    <property type="term" value="F:zinc ion binding"/>
    <property type="evidence" value="ECO:0007669"/>
    <property type="project" value="UniProtKB-UniRule"/>
</dbReference>
<dbReference type="PROSITE" id="PS50157">
    <property type="entry name" value="ZINC_FINGER_C2H2_2"/>
    <property type="match status" value="6"/>
</dbReference>
<feature type="binding site" evidence="9">
    <location>
        <position position="52"/>
    </location>
    <ligand>
        <name>Zn(2+)</name>
        <dbReference type="ChEBI" id="CHEBI:29105"/>
    </ligand>
</feature>
<dbReference type="InterPro" id="IPR050589">
    <property type="entry name" value="Ikaros_C2H2-ZF"/>
</dbReference>
<dbReference type="GO" id="GO:0003700">
    <property type="term" value="F:DNA-binding transcription factor activity"/>
    <property type="evidence" value="ECO:0007669"/>
    <property type="project" value="TreeGrafter"/>
</dbReference>
<feature type="domain" description="C2H2-type" evidence="11">
    <location>
        <begin position="364"/>
        <end position="391"/>
    </location>
</feature>
<feature type="binding site" evidence="9">
    <location>
        <position position="12"/>
    </location>
    <ligand>
        <name>Zn(2+)</name>
        <dbReference type="ChEBI" id="CHEBI:29105"/>
    </ligand>
</feature>
<feature type="domain" description="C2H2-type" evidence="11">
    <location>
        <begin position="256"/>
        <end position="283"/>
    </location>
</feature>